<sequence length="557" mass="62080">MTSRPDNSDFLCYVAPGWEPRIRAASSKRDWMDAAPESFPYRCLPLAIANSHGWEILSPCGFEVVWNGGVAPEDVTVRADEGAREHEIPVALFGLGSFTIHVQGLFRTPPGWNLYVSGPPNAAKDGAVPLAGIVETDWSPYTFTMNWRLTRPGHPVRFEENEPIAQIFPVERGAIEKMQPRVVPLSDNPELEAEFRNWSHSRDAFQARVAANPPDKPADKWQKLYYRGLMPGGRCPVADHQGKLHVPEFANAPAIPETGAVASIPPQNDQEALRQAQWKIAKYEWLLETLEQQRALTPTGTSIFRCQDVPPDEFLEHFYAPGRPVVLTGLLEDWPALYRWTPQYLRERIGEAQVECQAGRSGNARFELDKEAHAVRMPFSDFIDAISAAQGNDLYLTAFNSRANGEALAPLEADIGRIDSLLDHPEGSSGGMVWIGPAGTFTPLHHDLTNNLLVQIVGRKQVILLPPSDTPKLQNDVHVFSAISDVADPALDRKLYPHIGALRTYEIILEPGEALFLPLGWWHQVRSLDFSVSMTFTNFRWSNAGYRGHPVAPWLAS</sequence>
<keyword evidence="3" id="KW-1185">Reference proteome</keyword>
<dbReference type="InterPro" id="IPR041667">
    <property type="entry name" value="Cupin_8"/>
</dbReference>
<dbReference type="RefSeq" id="WP_260044052.1">
    <property type="nucleotide sequence ID" value="NZ_JANZXA010000002.1"/>
</dbReference>
<dbReference type="SUPFAM" id="SSF51197">
    <property type="entry name" value="Clavaminate synthase-like"/>
    <property type="match status" value="1"/>
</dbReference>
<reference evidence="2" key="1">
    <citation type="submission" date="2022-09" db="EMBL/GenBank/DDBJ databases">
        <title>Novosphingobium sp. Nov., a polycyclic aromatic hydrocarbon-degrading bacterium isolated form mangrove sediments in HongKong.</title>
        <authorList>
            <person name="Hu Z."/>
        </authorList>
    </citation>
    <scope>NUCLEOTIDE SEQUENCE</scope>
    <source>
        <strain evidence="2">HK4-1</strain>
    </source>
</reference>
<protein>
    <submittedName>
        <fullName evidence="2">Cupin-like domain-containing protein</fullName>
    </submittedName>
</protein>
<dbReference type="PROSITE" id="PS51184">
    <property type="entry name" value="JMJC"/>
    <property type="match status" value="1"/>
</dbReference>
<dbReference type="Gene3D" id="2.60.120.650">
    <property type="entry name" value="Cupin"/>
    <property type="match status" value="1"/>
</dbReference>
<dbReference type="SMART" id="SM00558">
    <property type="entry name" value="JmjC"/>
    <property type="match status" value="1"/>
</dbReference>
<dbReference type="PANTHER" id="PTHR12461">
    <property type="entry name" value="HYPOXIA-INDUCIBLE FACTOR 1 ALPHA INHIBITOR-RELATED"/>
    <property type="match status" value="1"/>
</dbReference>
<dbReference type="InterPro" id="IPR045709">
    <property type="entry name" value="DUF6065"/>
</dbReference>
<dbReference type="Pfam" id="PF13621">
    <property type="entry name" value="Cupin_8"/>
    <property type="match status" value="1"/>
</dbReference>
<evidence type="ECO:0000259" key="1">
    <source>
        <dbReference type="PROSITE" id="PS51184"/>
    </source>
</evidence>
<dbReference type="Pfam" id="PF19541">
    <property type="entry name" value="DUF6065"/>
    <property type="match status" value="1"/>
</dbReference>
<proteinExistence type="predicted"/>
<evidence type="ECO:0000313" key="2">
    <source>
        <dbReference type="EMBL" id="MCT2398665.1"/>
    </source>
</evidence>
<gene>
    <name evidence="2" type="ORF">NZK81_03800</name>
</gene>
<comment type="caution">
    <text evidence="2">The sequence shown here is derived from an EMBL/GenBank/DDBJ whole genome shotgun (WGS) entry which is preliminary data.</text>
</comment>
<name>A0ABT2I1I6_9SPHN</name>
<accession>A0ABT2I1I6</accession>
<organism evidence="2 3">
    <name type="scientific">Novosphingobium mangrovi</name>
    <name type="common">ex Huang et al. 2023</name>
    <dbReference type="NCBI Taxonomy" id="2976432"/>
    <lineage>
        <taxon>Bacteria</taxon>
        <taxon>Pseudomonadati</taxon>
        <taxon>Pseudomonadota</taxon>
        <taxon>Alphaproteobacteria</taxon>
        <taxon>Sphingomonadales</taxon>
        <taxon>Sphingomonadaceae</taxon>
        <taxon>Novosphingobium</taxon>
    </lineage>
</organism>
<dbReference type="PANTHER" id="PTHR12461:SF105">
    <property type="entry name" value="HYPOXIA-INDUCIBLE FACTOR 1-ALPHA INHIBITOR"/>
    <property type="match status" value="1"/>
</dbReference>
<dbReference type="InterPro" id="IPR003347">
    <property type="entry name" value="JmjC_dom"/>
</dbReference>
<evidence type="ECO:0000313" key="3">
    <source>
        <dbReference type="Proteomes" id="UP001165583"/>
    </source>
</evidence>
<dbReference type="Proteomes" id="UP001165583">
    <property type="component" value="Unassembled WGS sequence"/>
</dbReference>
<feature type="domain" description="JmjC" evidence="1">
    <location>
        <begin position="398"/>
        <end position="555"/>
    </location>
</feature>
<dbReference type="EMBL" id="JANZXA010000002">
    <property type="protein sequence ID" value="MCT2398665.1"/>
    <property type="molecule type" value="Genomic_DNA"/>
</dbReference>